<dbReference type="EMBL" id="JAGIOO010000001">
    <property type="protein sequence ID" value="MBP2476849.1"/>
    <property type="molecule type" value="Genomic_DNA"/>
</dbReference>
<reference evidence="8 9" key="1">
    <citation type="submission" date="2021-03" db="EMBL/GenBank/DDBJ databases">
        <title>Sequencing the genomes of 1000 actinobacteria strains.</title>
        <authorList>
            <person name="Klenk H.-P."/>
        </authorList>
    </citation>
    <scope>NUCLEOTIDE SEQUENCE [LARGE SCALE GENOMIC DNA]</scope>
    <source>
        <strain evidence="8 9">DSM 44580</strain>
    </source>
</reference>
<feature type="domain" description="TM2" evidence="6">
    <location>
        <begin position="112"/>
        <end position="162"/>
    </location>
</feature>
<dbReference type="Pfam" id="PF08044">
    <property type="entry name" value="DUF1707"/>
    <property type="match status" value="1"/>
</dbReference>
<comment type="subcellular location">
    <subcellularLocation>
        <location evidence="1">Membrane</location>
        <topology evidence="1">Multi-pass membrane protein</topology>
    </subcellularLocation>
</comment>
<keyword evidence="4 5" id="KW-0472">Membrane</keyword>
<protein>
    <submittedName>
        <fullName evidence="8">TM2 domain-containing membrane protein YozV</fullName>
    </submittedName>
</protein>
<evidence type="ECO:0000256" key="3">
    <source>
        <dbReference type="ARBA" id="ARBA00022989"/>
    </source>
</evidence>
<proteinExistence type="predicted"/>
<feature type="transmembrane region" description="Helical" evidence="5">
    <location>
        <begin position="140"/>
        <end position="166"/>
    </location>
</feature>
<keyword evidence="2 5" id="KW-0812">Transmembrane</keyword>
<dbReference type="Pfam" id="PF05154">
    <property type="entry name" value="TM2"/>
    <property type="match status" value="1"/>
</dbReference>
<feature type="domain" description="DUF1707" evidence="7">
    <location>
        <begin position="5"/>
        <end position="57"/>
    </location>
</feature>
<comment type="caution">
    <text evidence="8">The sequence shown here is derived from an EMBL/GenBank/DDBJ whole genome shotgun (WGS) entry which is preliminary data.</text>
</comment>
<evidence type="ECO:0000256" key="4">
    <source>
        <dbReference type="ARBA" id="ARBA00023136"/>
    </source>
</evidence>
<gene>
    <name evidence="8" type="ORF">JOF53_005721</name>
</gene>
<evidence type="ECO:0000259" key="6">
    <source>
        <dbReference type="Pfam" id="PF05154"/>
    </source>
</evidence>
<sequence length="180" mass="18982">MSDDVRIGDREREQAMAALGEHFAAGRLAMAEYEERVAAAAGAQYLPELRSIFADLPAPHPPFMIGPIPPMPPPPSGAYPGSGGFPTAAYAPPPPQYGVPGYGPMAYQGYSDKSKVAAGLLNILLPFGIGRFYAGHVGIGLAQLLLFFACGIGVLWSWIDGIILLINGGTDGQGRRLRDS</sequence>
<dbReference type="InterPro" id="IPR007829">
    <property type="entry name" value="TM2"/>
</dbReference>
<evidence type="ECO:0000256" key="5">
    <source>
        <dbReference type="SAM" id="Phobius"/>
    </source>
</evidence>
<keyword evidence="3 5" id="KW-1133">Transmembrane helix</keyword>
<dbReference type="Proteomes" id="UP001519363">
    <property type="component" value="Unassembled WGS sequence"/>
</dbReference>
<keyword evidence="9" id="KW-1185">Reference proteome</keyword>
<evidence type="ECO:0000256" key="1">
    <source>
        <dbReference type="ARBA" id="ARBA00004141"/>
    </source>
</evidence>
<evidence type="ECO:0000313" key="8">
    <source>
        <dbReference type="EMBL" id="MBP2476849.1"/>
    </source>
</evidence>
<dbReference type="RefSeq" id="WP_307850200.1">
    <property type="nucleotide sequence ID" value="NZ_JAGIOO010000001.1"/>
</dbReference>
<name>A0ABS5AJV5_9PSEU</name>
<evidence type="ECO:0000313" key="9">
    <source>
        <dbReference type="Proteomes" id="UP001519363"/>
    </source>
</evidence>
<accession>A0ABS5AJV5</accession>
<dbReference type="InterPro" id="IPR012551">
    <property type="entry name" value="DUF1707_SHOCT-like"/>
</dbReference>
<evidence type="ECO:0000256" key="2">
    <source>
        <dbReference type="ARBA" id="ARBA00022692"/>
    </source>
</evidence>
<evidence type="ECO:0000259" key="7">
    <source>
        <dbReference type="Pfam" id="PF08044"/>
    </source>
</evidence>
<feature type="transmembrane region" description="Helical" evidence="5">
    <location>
        <begin position="116"/>
        <end position="134"/>
    </location>
</feature>
<organism evidence="8 9">
    <name type="scientific">Crossiella equi</name>
    <dbReference type="NCBI Taxonomy" id="130796"/>
    <lineage>
        <taxon>Bacteria</taxon>
        <taxon>Bacillati</taxon>
        <taxon>Actinomycetota</taxon>
        <taxon>Actinomycetes</taxon>
        <taxon>Pseudonocardiales</taxon>
        <taxon>Pseudonocardiaceae</taxon>
        <taxon>Crossiella</taxon>
    </lineage>
</organism>